<sequence length="433" mass="49921">MNLKQITFLLIGFIIVSSISCEQTKPKDLLNQLEEIPGVSVKKIAGDTIFLEYYELYFTQDLDHLNPKAGTFQQRVLLGHQSFDQPMVVELEGYKIWSDKAGELSKLLNANQLTIEHRYFKNSMPDSLDWQYLNIQQAATDQHVIIQALQKIYPGKWISTGISKGGQTTIFHRYFYPDDVDVSVPYVAPLNLAREDKRIHEHLATVGSKETRGQIYQFQLACFKNKTKLLPLADAYAKEKNYSFSMGLERALDLSILEYPFAHWQWGGIDSIPDNNANSQELSEHLFKVSSIDFFDVSSIKRLLPFYHQALSEIGMYSYEVAPFKQYLNDEKDITFDFTFPNEPIRKFDASSMIKINKWLQTDAEKILFIYGENDTWSATAVDLKGNEKCKKFVNPKGSHKTRINSFPLEMKKEIVSTLEEWLNVQLSVNNEQ</sequence>
<evidence type="ECO:0000256" key="1">
    <source>
        <dbReference type="ARBA" id="ARBA00022670"/>
    </source>
</evidence>
<accession>A0A1Y1CG94</accession>
<dbReference type="InterPro" id="IPR008761">
    <property type="entry name" value="Peptidase_S37"/>
</dbReference>
<dbReference type="PANTHER" id="PTHR11010">
    <property type="entry name" value="PROTEASE S28 PRO-X CARBOXYPEPTIDASE-RELATED"/>
    <property type="match status" value="1"/>
</dbReference>
<dbReference type="KEGG" id="mbas:ALGA_0714"/>
<dbReference type="OrthoDB" id="3979391at2"/>
<dbReference type="Gene3D" id="3.40.50.1820">
    <property type="entry name" value="alpha/beta hydrolase"/>
    <property type="match status" value="1"/>
</dbReference>
<dbReference type="RefSeq" id="WP_096428035.1">
    <property type="nucleotide sequence ID" value="NZ_AP018042.1"/>
</dbReference>
<keyword evidence="2" id="KW-0732">Signal</keyword>
<gene>
    <name evidence="4" type="ORF">ALGA_0714</name>
</gene>
<evidence type="ECO:0008006" key="6">
    <source>
        <dbReference type="Google" id="ProtNLM"/>
    </source>
</evidence>
<dbReference type="SUPFAM" id="SSF53474">
    <property type="entry name" value="alpha/beta-Hydrolases"/>
    <property type="match status" value="1"/>
</dbReference>
<dbReference type="Pfam" id="PF05576">
    <property type="entry name" value="Peptidase_S37"/>
    <property type="match status" value="1"/>
</dbReference>
<dbReference type="InterPro" id="IPR029058">
    <property type="entry name" value="AB_hydrolase_fold"/>
</dbReference>
<protein>
    <recommendedName>
        <fullName evidence="6">Peptidase</fullName>
    </recommendedName>
</protein>
<dbReference type="Proteomes" id="UP000218267">
    <property type="component" value="Chromosome"/>
</dbReference>
<proteinExistence type="predicted"/>
<dbReference type="GO" id="GO:0008239">
    <property type="term" value="F:dipeptidyl-peptidase activity"/>
    <property type="evidence" value="ECO:0007669"/>
    <property type="project" value="TreeGrafter"/>
</dbReference>
<dbReference type="PANTHER" id="PTHR11010:SF38">
    <property type="entry name" value="LYSOSOMAL PRO-X CARBOXYPEPTIDASE"/>
    <property type="match status" value="1"/>
</dbReference>
<evidence type="ECO:0000313" key="5">
    <source>
        <dbReference type="Proteomes" id="UP000218267"/>
    </source>
</evidence>
<dbReference type="EMBL" id="AP018042">
    <property type="protein sequence ID" value="BAX79103.1"/>
    <property type="molecule type" value="Genomic_DNA"/>
</dbReference>
<reference evidence="5" key="2">
    <citation type="journal article" date="2020" name="Antonie Van Leeuwenhoek">
        <title>Labilibaculum antarcticum sp. nov., a novel facultative anaerobic, psychrotorelant bacterium isolated from marine sediment of Antarctica.</title>
        <authorList>
            <person name="Watanabe M."/>
            <person name="Kojima H."/>
            <person name="Fukui M."/>
        </authorList>
    </citation>
    <scope>NUCLEOTIDE SEQUENCE [LARGE SCALE GENOMIC DNA]</scope>
    <source>
        <strain evidence="5">SPP2</strain>
    </source>
</reference>
<evidence type="ECO:0000256" key="3">
    <source>
        <dbReference type="ARBA" id="ARBA00022801"/>
    </source>
</evidence>
<dbReference type="PROSITE" id="PS51257">
    <property type="entry name" value="PROKAR_LIPOPROTEIN"/>
    <property type="match status" value="1"/>
</dbReference>
<keyword evidence="3" id="KW-0378">Hydrolase</keyword>
<dbReference type="AlphaFoldDB" id="A0A1Y1CG94"/>
<evidence type="ECO:0000256" key="2">
    <source>
        <dbReference type="ARBA" id="ARBA00022729"/>
    </source>
</evidence>
<dbReference type="ESTHER" id="9bact-a0a1y1cg94">
    <property type="family name" value="Peptidase_S37"/>
</dbReference>
<dbReference type="GO" id="GO:0006508">
    <property type="term" value="P:proteolysis"/>
    <property type="evidence" value="ECO:0007669"/>
    <property type="project" value="UniProtKB-KW"/>
</dbReference>
<evidence type="ECO:0000313" key="4">
    <source>
        <dbReference type="EMBL" id="BAX79103.1"/>
    </source>
</evidence>
<organism evidence="4 5">
    <name type="scientific">Labilibaculum antarcticum</name>
    <dbReference type="NCBI Taxonomy" id="1717717"/>
    <lineage>
        <taxon>Bacteria</taxon>
        <taxon>Pseudomonadati</taxon>
        <taxon>Bacteroidota</taxon>
        <taxon>Bacteroidia</taxon>
        <taxon>Marinilabiliales</taxon>
        <taxon>Marinifilaceae</taxon>
        <taxon>Labilibaculum</taxon>
    </lineage>
</organism>
<keyword evidence="5" id="KW-1185">Reference proteome</keyword>
<reference evidence="4 5" key="1">
    <citation type="journal article" date="2018" name="Mar. Genomics">
        <title>Complete genome sequence of Marinifilaceae bacterium strain SPP2, isolated from the Antarctic marine sediment.</title>
        <authorList>
            <person name="Watanabe M."/>
            <person name="Kojima H."/>
            <person name="Fukui M."/>
        </authorList>
    </citation>
    <scope>NUCLEOTIDE SEQUENCE [LARGE SCALE GENOMIC DNA]</scope>
    <source>
        <strain evidence="4 5">SPP2</strain>
    </source>
</reference>
<keyword evidence="1" id="KW-0645">Protease</keyword>
<name>A0A1Y1CG94_9BACT</name>